<sequence length="187" mass="21570">MSNLAAKLKSLKLELAEDLIDKWSLSQFISHCMQEEEKLQRDKIESVHFASTSQNKKRKNIKDDYSKYGYLYLIHEKSQSLYIFKSFKAEVELQLGKKIKAIKSDCGGEYYGRYDGSKNNAKGLLSFFSKSLTKPLMNFGLAKSRMSNICTFRVVQLKYGPISRMKENWIQELLDVTLVAMLNALEL</sequence>
<feature type="non-terminal residue" evidence="1">
    <location>
        <position position="1"/>
    </location>
</feature>
<accession>A0A371H3A2</accession>
<evidence type="ECO:0000313" key="2">
    <source>
        <dbReference type="Proteomes" id="UP000257109"/>
    </source>
</evidence>
<dbReference type="PANTHER" id="PTHR42648:SF28">
    <property type="entry name" value="TRANSPOSON-ENCODED PROTEIN WITH RIBONUCLEASE H-LIKE AND RETROVIRUS ZINC FINGER-LIKE DOMAINS"/>
    <property type="match status" value="1"/>
</dbReference>
<reference evidence="1" key="1">
    <citation type="submission" date="2018-05" db="EMBL/GenBank/DDBJ databases">
        <title>Draft genome of Mucuna pruriens seed.</title>
        <authorList>
            <person name="Nnadi N.E."/>
            <person name="Vos R."/>
            <person name="Hasami M.H."/>
            <person name="Devisetty U.K."/>
            <person name="Aguiy J.C."/>
        </authorList>
    </citation>
    <scope>NUCLEOTIDE SEQUENCE [LARGE SCALE GENOMIC DNA]</scope>
    <source>
        <strain evidence="1">JCA_2017</strain>
    </source>
</reference>
<dbReference type="InterPro" id="IPR012337">
    <property type="entry name" value="RNaseH-like_sf"/>
</dbReference>
<keyword evidence="2" id="KW-1185">Reference proteome</keyword>
<comment type="caution">
    <text evidence="1">The sequence shown here is derived from an EMBL/GenBank/DDBJ whole genome shotgun (WGS) entry which is preliminary data.</text>
</comment>
<evidence type="ECO:0008006" key="3">
    <source>
        <dbReference type="Google" id="ProtNLM"/>
    </source>
</evidence>
<dbReference type="OrthoDB" id="3025757at2759"/>
<name>A0A371H3A2_MUCPR</name>
<dbReference type="SUPFAM" id="SSF53098">
    <property type="entry name" value="Ribonuclease H-like"/>
    <property type="match status" value="1"/>
</dbReference>
<dbReference type="EMBL" id="QJKJ01003688">
    <property type="protein sequence ID" value="RDX97302.1"/>
    <property type="molecule type" value="Genomic_DNA"/>
</dbReference>
<dbReference type="InterPro" id="IPR039537">
    <property type="entry name" value="Retrotran_Ty1/copia-like"/>
</dbReference>
<proteinExistence type="predicted"/>
<gene>
    <name evidence="1" type="ORF">CR513_19936</name>
</gene>
<dbReference type="PANTHER" id="PTHR42648">
    <property type="entry name" value="TRANSPOSASE, PUTATIVE-RELATED"/>
    <property type="match status" value="1"/>
</dbReference>
<dbReference type="Proteomes" id="UP000257109">
    <property type="component" value="Unassembled WGS sequence"/>
</dbReference>
<dbReference type="AlphaFoldDB" id="A0A371H3A2"/>
<evidence type="ECO:0000313" key="1">
    <source>
        <dbReference type="EMBL" id="RDX97302.1"/>
    </source>
</evidence>
<protein>
    <recommendedName>
        <fullName evidence="3">Integrase catalytic domain-containing protein</fullName>
    </recommendedName>
</protein>
<organism evidence="1 2">
    <name type="scientific">Mucuna pruriens</name>
    <name type="common">Velvet bean</name>
    <name type="synonym">Dolichos pruriens</name>
    <dbReference type="NCBI Taxonomy" id="157652"/>
    <lineage>
        <taxon>Eukaryota</taxon>
        <taxon>Viridiplantae</taxon>
        <taxon>Streptophyta</taxon>
        <taxon>Embryophyta</taxon>
        <taxon>Tracheophyta</taxon>
        <taxon>Spermatophyta</taxon>
        <taxon>Magnoliopsida</taxon>
        <taxon>eudicotyledons</taxon>
        <taxon>Gunneridae</taxon>
        <taxon>Pentapetalae</taxon>
        <taxon>rosids</taxon>
        <taxon>fabids</taxon>
        <taxon>Fabales</taxon>
        <taxon>Fabaceae</taxon>
        <taxon>Papilionoideae</taxon>
        <taxon>50 kb inversion clade</taxon>
        <taxon>NPAAA clade</taxon>
        <taxon>indigoferoid/millettioid clade</taxon>
        <taxon>Phaseoleae</taxon>
        <taxon>Mucuna</taxon>
    </lineage>
</organism>